<evidence type="ECO:0000256" key="1">
    <source>
        <dbReference type="ARBA" id="ARBA00001971"/>
    </source>
</evidence>
<feature type="transmembrane region" description="Helical" evidence="8">
    <location>
        <begin position="6"/>
        <end position="27"/>
    </location>
</feature>
<evidence type="ECO:0000256" key="5">
    <source>
        <dbReference type="ARBA" id="ARBA00023002"/>
    </source>
</evidence>
<evidence type="ECO:0000256" key="6">
    <source>
        <dbReference type="ARBA" id="ARBA00023004"/>
    </source>
</evidence>
<accession>A0A8R1DU75</accession>
<keyword evidence="7" id="KW-0503">Monooxygenase</keyword>
<keyword evidence="8" id="KW-0812">Transmembrane</keyword>
<keyword evidence="8" id="KW-0472">Membrane</keyword>
<keyword evidence="5" id="KW-0560">Oxidoreductase</keyword>
<sequence length="391" mass="44775">MSFILLLITFLIIPVTSYYLWIWSYWIRKGVRGPRGLPFVGVLDKFQDFYKPPGLILRDWTKQTYGQTYGITEGVEKTLITSNSEFVNEVFIRQYDNFYGRKLNSFQGDPNKNKRMHLLVSQGHRWKRLRALSSPAFSNNSLKKVRSTIEDSALEVMGYLEKVADTGVYVDFLEYYQEFTMDVIGKIAMGQTESQMFNNPLLPKVKSIFSGSRWTFFIAGVFPISGVFLRALFTKFTSIQPAFFLLDVIEKAVTARIAQREADVAKGIELGEPRDFIDLFLDAQAGVEFFSGEMGKEFAASQAGKVDKHLTFDEIIGQCFVFLLAGFDTTALSLSYTSYLLSLHPDIQKKCQEEVDRECTTPEVTFEQLAKLKYMEWAMKEAFRLYPLASL</sequence>
<protein>
    <recommendedName>
        <fullName evidence="11">Cytochrome P450</fullName>
    </recommendedName>
</protein>
<evidence type="ECO:0000256" key="2">
    <source>
        <dbReference type="ARBA" id="ARBA00010617"/>
    </source>
</evidence>
<dbReference type="PANTHER" id="PTHR24292:SF54">
    <property type="entry name" value="CYP9F3-RELATED"/>
    <property type="match status" value="1"/>
</dbReference>
<evidence type="ECO:0000313" key="10">
    <source>
        <dbReference type="Proteomes" id="UP000005237"/>
    </source>
</evidence>
<dbReference type="PRINTS" id="PR00463">
    <property type="entry name" value="EP450I"/>
</dbReference>
<dbReference type="GO" id="GO:0005506">
    <property type="term" value="F:iron ion binding"/>
    <property type="evidence" value="ECO:0007669"/>
    <property type="project" value="InterPro"/>
</dbReference>
<dbReference type="InterPro" id="IPR001128">
    <property type="entry name" value="Cyt_P450"/>
</dbReference>
<evidence type="ECO:0000256" key="7">
    <source>
        <dbReference type="ARBA" id="ARBA00023033"/>
    </source>
</evidence>
<dbReference type="InterPro" id="IPR002401">
    <property type="entry name" value="Cyt_P450_E_grp-I"/>
</dbReference>
<dbReference type="GO" id="GO:0016705">
    <property type="term" value="F:oxidoreductase activity, acting on paired donors, with incorporation or reduction of molecular oxygen"/>
    <property type="evidence" value="ECO:0007669"/>
    <property type="project" value="InterPro"/>
</dbReference>
<keyword evidence="6" id="KW-0408">Iron</keyword>
<dbReference type="GO" id="GO:0020037">
    <property type="term" value="F:heme binding"/>
    <property type="evidence" value="ECO:0007669"/>
    <property type="project" value="InterPro"/>
</dbReference>
<dbReference type="Proteomes" id="UP000005237">
    <property type="component" value="Unassembled WGS sequence"/>
</dbReference>
<evidence type="ECO:0000256" key="4">
    <source>
        <dbReference type="ARBA" id="ARBA00022723"/>
    </source>
</evidence>
<dbReference type="AlphaFoldDB" id="A0A8R1DU75"/>
<organism evidence="9 10">
    <name type="scientific">Caenorhabditis japonica</name>
    <dbReference type="NCBI Taxonomy" id="281687"/>
    <lineage>
        <taxon>Eukaryota</taxon>
        <taxon>Metazoa</taxon>
        <taxon>Ecdysozoa</taxon>
        <taxon>Nematoda</taxon>
        <taxon>Chromadorea</taxon>
        <taxon>Rhabditida</taxon>
        <taxon>Rhabditina</taxon>
        <taxon>Rhabditomorpha</taxon>
        <taxon>Rhabditoidea</taxon>
        <taxon>Rhabditidae</taxon>
        <taxon>Peloderinae</taxon>
        <taxon>Caenorhabditis</taxon>
    </lineage>
</organism>
<keyword evidence="10" id="KW-1185">Reference proteome</keyword>
<dbReference type="InterPro" id="IPR036396">
    <property type="entry name" value="Cyt_P450_sf"/>
</dbReference>
<comment type="similarity">
    <text evidence="2">Belongs to the cytochrome P450 family.</text>
</comment>
<evidence type="ECO:0008006" key="11">
    <source>
        <dbReference type="Google" id="ProtNLM"/>
    </source>
</evidence>
<name>A0A8R1DU75_CAEJA</name>
<evidence type="ECO:0000256" key="3">
    <source>
        <dbReference type="ARBA" id="ARBA00022617"/>
    </source>
</evidence>
<dbReference type="EnsemblMetazoa" id="CJA12350.1">
    <property type="protein sequence ID" value="CJA12350.1"/>
    <property type="gene ID" value="WBGene00131554"/>
</dbReference>
<reference evidence="9" key="2">
    <citation type="submission" date="2022-06" db="UniProtKB">
        <authorList>
            <consortium name="EnsemblMetazoa"/>
        </authorList>
    </citation>
    <scope>IDENTIFICATION</scope>
    <source>
        <strain evidence="9">DF5081</strain>
    </source>
</reference>
<dbReference type="SUPFAM" id="SSF48264">
    <property type="entry name" value="Cytochrome P450"/>
    <property type="match status" value="1"/>
</dbReference>
<comment type="cofactor">
    <cofactor evidence="1">
        <name>heme</name>
        <dbReference type="ChEBI" id="CHEBI:30413"/>
    </cofactor>
</comment>
<feature type="transmembrane region" description="Helical" evidence="8">
    <location>
        <begin position="214"/>
        <end position="233"/>
    </location>
</feature>
<keyword evidence="4" id="KW-0479">Metal-binding</keyword>
<dbReference type="PANTHER" id="PTHR24292">
    <property type="entry name" value="CYTOCHROME P450"/>
    <property type="match status" value="1"/>
</dbReference>
<dbReference type="Gene3D" id="1.10.630.10">
    <property type="entry name" value="Cytochrome P450"/>
    <property type="match status" value="1"/>
</dbReference>
<evidence type="ECO:0000256" key="8">
    <source>
        <dbReference type="SAM" id="Phobius"/>
    </source>
</evidence>
<keyword evidence="3" id="KW-0349">Heme</keyword>
<keyword evidence="8" id="KW-1133">Transmembrane helix</keyword>
<dbReference type="GO" id="GO:0004497">
    <property type="term" value="F:monooxygenase activity"/>
    <property type="evidence" value="ECO:0007669"/>
    <property type="project" value="UniProtKB-KW"/>
</dbReference>
<proteinExistence type="inferred from homology"/>
<evidence type="ECO:0000313" key="9">
    <source>
        <dbReference type="EnsemblMetazoa" id="CJA12350.1"/>
    </source>
</evidence>
<reference evidence="10" key="1">
    <citation type="submission" date="2010-08" db="EMBL/GenBank/DDBJ databases">
        <authorList>
            <consortium name="Caenorhabditis japonica Sequencing Consortium"/>
            <person name="Wilson R.K."/>
        </authorList>
    </citation>
    <scope>NUCLEOTIDE SEQUENCE [LARGE SCALE GENOMIC DNA]</scope>
    <source>
        <strain evidence="10">DF5081</strain>
    </source>
</reference>
<dbReference type="Pfam" id="PF00067">
    <property type="entry name" value="p450"/>
    <property type="match status" value="1"/>
</dbReference>
<dbReference type="InterPro" id="IPR050476">
    <property type="entry name" value="Insect_CytP450_Detox"/>
</dbReference>